<feature type="domain" description="Acyl-CoA thioester hydrolase/bile acid-CoA amino acid N-acetyltransferase" evidence="2">
    <location>
        <begin position="17"/>
        <end position="141"/>
    </location>
</feature>
<dbReference type="InterPro" id="IPR042490">
    <property type="entry name" value="Thio_Ohase/BAAT_N"/>
</dbReference>
<evidence type="ECO:0000313" key="5">
    <source>
        <dbReference type="Proteomes" id="UP000831775"/>
    </source>
</evidence>
<proteinExistence type="inferred from homology"/>
<dbReference type="Gene3D" id="2.60.40.2240">
    <property type="entry name" value="Acyl-CoA thioester hydrolase/BAAT N-terminal domain"/>
    <property type="match status" value="1"/>
</dbReference>
<dbReference type="EMBL" id="CP095043">
    <property type="protein sequence ID" value="UOQ60981.1"/>
    <property type="molecule type" value="Genomic_DNA"/>
</dbReference>
<sequence length="440" mass="47363">MTVSPTLSAQPARGLIDSDISVSIRGFAPRSLVTVQARVEIPHRTTWESRVIYVADHEGSVDLDRDTPLFGDVLVPGSDGLLWALRATAESPEQPSNSRFVNSGLEEYSVEISAVTDAGESAETSIVRLPVAPGVRRAEVRDDGLAGTLFTPDGPGPFPVVIVVPGSEGGVPEPIAALFASHGVAALALAYFNAPEPGRVPATLTEIPLEYFGTAIRWLERQPALDTSTLTVSGTSRGGELALLLGSIYPEIRAILAWVPSNYVNGGMGPNDPEEDRAAWTLGGEPVEFVRRWSDAPAHREERDGVQVFALNALRRLGERHQHRAAEIPVERINGPILFISGEDDLLWPSATYSRWAIERLREHNFAHEVEHLSYPNAGHSIGPKNNPATVLGTAELPGADPERKVGPIHLGGTPAGVAAARRDAWPKVLDFLRRHTALA</sequence>
<dbReference type="InterPro" id="IPR029058">
    <property type="entry name" value="AB_hydrolase_fold"/>
</dbReference>
<evidence type="ECO:0000259" key="2">
    <source>
        <dbReference type="Pfam" id="PF04775"/>
    </source>
</evidence>
<dbReference type="InterPro" id="IPR016662">
    <property type="entry name" value="Acyl-CoA_thioEstase_long-chain"/>
</dbReference>
<name>A0ABY4FXF2_9MICO</name>
<gene>
    <name evidence="4" type="ORF">MUN76_03110</name>
</gene>
<dbReference type="PANTHER" id="PTHR10824">
    <property type="entry name" value="ACYL-COENZYME A THIOESTERASE-RELATED"/>
    <property type="match status" value="1"/>
</dbReference>
<evidence type="ECO:0000259" key="3">
    <source>
        <dbReference type="Pfam" id="PF08840"/>
    </source>
</evidence>
<dbReference type="SUPFAM" id="SSF53474">
    <property type="entry name" value="alpha/beta-Hydrolases"/>
    <property type="match status" value="1"/>
</dbReference>
<evidence type="ECO:0000313" key="4">
    <source>
        <dbReference type="EMBL" id="UOQ60981.1"/>
    </source>
</evidence>
<dbReference type="PANTHER" id="PTHR10824:SF4">
    <property type="entry name" value="ACYL-COENZYME A THIOESTERASE 1-LIKE"/>
    <property type="match status" value="1"/>
</dbReference>
<organism evidence="4 5">
    <name type="scientific">Leucobacter rhizosphaerae</name>
    <dbReference type="NCBI Taxonomy" id="2932245"/>
    <lineage>
        <taxon>Bacteria</taxon>
        <taxon>Bacillati</taxon>
        <taxon>Actinomycetota</taxon>
        <taxon>Actinomycetes</taxon>
        <taxon>Micrococcales</taxon>
        <taxon>Microbacteriaceae</taxon>
        <taxon>Leucobacter</taxon>
    </lineage>
</organism>
<dbReference type="RefSeq" id="WP_244687052.1">
    <property type="nucleotide sequence ID" value="NZ_CP095043.1"/>
</dbReference>
<dbReference type="Pfam" id="PF08840">
    <property type="entry name" value="BAAT_C"/>
    <property type="match status" value="1"/>
</dbReference>
<protein>
    <submittedName>
        <fullName evidence="4">Acyl-CoA thioesterase/BAAT N-terminal domain-containing protein</fullName>
    </submittedName>
</protein>
<dbReference type="Gene3D" id="3.40.50.1820">
    <property type="entry name" value="alpha/beta hydrolase"/>
    <property type="match status" value="1"/>
</dbReference>
<dbReference type="PIRSF" id="PIRSF016521">
    <property type="entry name" value="Acyl-CoA_hydro"/>
    <property type="match status" value="1"/>
</dbReference>
<evidence type="ECO:0000256" key="1">
    <source>
        <dbReference type="ARBA" id="ARBA00006538"/>
    </source>
</evidence>
<feature type="domain" description="BAAT/Acyl-CoA thioester hydrolase C-terminal" evidence="3">
    <location>
        <begin position="207"/>
        <end position="437"/>
    </location>
</feature>
<dbReference type="Proteomes" id="UP000831775">
    <property type="component" value="Chromosome"/>
</dbReference>
<dbReference type="Pfam" id="PF04775">
    <property type="entry name" value="Bile_Hydr_Trans"/>
    <property type="match status" value="1"/>
</dbReference>
<keyword evidence="5" id="KW-1185">Reference proteome</keyword>
<comment type="similarity">
    <text evidence="1">Belongs to the C/M/P thioester hydrolase family.</text>
</comment>
<dbReference type="InterPro" id="IPR006862">
    <property type="entry name" value="Thio_Ohase/aa_AcTrfase"/>
</dbReference>
<dbReference type="InterPro" id="IPR014940">
    <property type="entry name" value="BAAT_C"/>
</dbReference>
<reference evidence="4 5" key="1">
    <citation type="submission" date="2022-04" db="EMBL/GenBank/DDBJ databases">
        <title>Leucobacter sp. isolated from rhizosphere of onion.</title>
        <authorList>
            <person name="Won M."/>
            <person name="Lee C.-M."/>
            <person name="Woen H.-Y."/>
            <person name="Kwon S.-W."/>
        </authorList>
    </citation>
    <scope>NUCLEOTIDE SEQUENCE [LARGE SCALE GENOMIC DNA]</scope>
    <source>
        <strain evidence="4 5">H25R-14</strain>
    </source>
</reference>
<accession>A0ABY4FXF2</accession>